<comment type="caution">
    <text evidence="1">The sequence shown here is derived from an EMBL/GenBank/DDBJ whole genome shotgun (WGS) entry which is preliminary data.</text>
</comment>
<dbReference type="InterPro" id="IPR016024">
    <property type="entry name" value="ARM-type_fold"/>
</dbReference>
<name>A0AAD5SBF5_9FUNG</name>
<dbReference type="SUPFAM" id="SSF48371">
    <property type="entry name" value="ARM repeat"/>
    <property type="match status" value="1"/>
</dbReference>
<dbReference type="EMBL" id="JADGJD010000609">
    <property type="protein sequence ID" value="KAJ3049692.1"/>
    <property type="molecule type" value="Genomic_DNA"/>
</dbReference>
<protein>
    <submittedName>
        <fullName evidence="1">Uncharacterized protein</fullName>
    </submittedName>
</protein>
<accession>A0AAD5SBF5</accession>
<keyword evidence="2" id="KW-1185">Reference proteome</keyword>
<gene>
    <name evidence="1" type="ORF">HK097_009334</name>
</gene>
<sequence length="408" mass="46396">MYSPQAIPNNAVEADELYVQKLRNAINEMSLVKETAIRTENYALADQTRNKVMALQSQLVKMEHQLNADVITNSVTRWLDDLSAWVGEVVIGGGRNPPPAAITPLGLDFHLHFRSIIRTLPVCYYDSLIRSLLLVLPQDIPDMPRSPYGYESFLRKLPPAVFKNQDGVEWTKLQTTLAVSDTLTSITKHIVPQTENFSRDTLNLVIRHAFFYLRAAAFRRLGAYVSVFESVMMRWAIIMGDVAIVERPAIVSEIGHILDITRKPTPEEVIITLSAARYISSHPRSDRSAQTIETYLSHLLTHLDRSKKTSIRIACIHALERAIQPLDFTSSQKTLTPWENTLLAFLKDLHKRAQRWVLTSEDLRPATMKLIAVLLTNMPPYYFAQHVDPYISVELCPRPKLKPHVYSC</sequence>
<dbReference type="AlphaFoldDB" id="A0AAD5SBF5"/>
<dbReference type="Proteomes" id="UP001212841">
    <property type="component" value="Unassembled WGS sequence"/>
</dbReference>
<feature type="non-terminal residue" evidence="1">
    <location>
        <position position="1"/>
    </location>
</feature>
<reference evidence="1" key="1">
    <citation type="submission" date="2020-05" db="EMBL/GenBank/DDBJ databases">
        <title>Phylogenomic resolution of chytrid fungi.</title>
        <authorList>
            <person name="Stajich J.E."/>
            <person name="Amses K."/>
            <person name="Simmons R."/>
            <person name="Seto K."/>
            <person name="Myers J."/>
            <person name="Bonds A."/>
            <person name="Quandt C.A."/>
            <person name="Barry K."/>
            <person name="Liu P."/>
            <person name="Grigoriev I."/>
            <person name="Longcore J.E."/>
            <person name="James T.Y."/>
        </authorList>
    </citation>
    <scope>NUCLEOTIDE SEQUENCE</scope>
    <source>
        <strain evidence="1">JEL0318</strain>
    </source>
</reference>
<organism evidence="1 2">
    <name type="scientific">Rhizophlyctis rosea</name>
    <dbReference type="NCBI Taxonomy" id="64517"/>
    <lineage>
        <taxon>Eukaryota</taxon>
        <taxon>Fungi</taxon>
        <taxon>Fungi incertae sedis</taxon>
        <taxon>Chytridiomycota</taxon>
        <taxon>Chytridiomycota incertae sedis</taxon>
        <taxon>Chytridiomycetes</taxon>
        <taxon>Rhizophlyctidales</taxon>
        <taxon>Rhizophlyctidaceae</taxon>
        <taxon>Rhizophlyctis</taxon>
    </lineage>
</organism>
<proteinExistence type="predicted"/>
<evidence type="ECO:0000313" key="1">
    <source>
        <dbReference type="EMBL" id="KAJ3049692.1"/>
    </source>
</evidence>
<evidence type="ECO:0000313" key="2">
    <source>
        <dbReference type="Proteomes" id="UP001212841"/>
    </source>
</evidence>